<organism evidence="12 13">
    <name type="scientific">Ciona savignyi</name>
    <name type="common">Pacific transparent sea squirt</name>
    <dbReference type="NCBI Taxonomy" id="51511"/>
    <lineage>
        <taxon>Eukaryota</taxon>
        <taxon>Metazoa</taxon>
        <taxon>Chordata</taxon>
        <taxon>Tunicata</taxon>
        <taxon>Ascidiacea</taxon>
        <taxon>Phlebobranchia</taxon>
        <taxon>Cionidae</taxon>
        <taxon>Ciona</taxon>
    </lineage>
</organism>
<dbReference type="PANTHER" id="PTHR11606:SF13">
    <property type="entry name" value="GLUTAMATE DEHYDROGENASE 1, MITOCHONDRIAL"/>
    <property type="match status" value="1"/>
</dbReference>
<dbReference type="Gene3D" id="3.40.50.10860">
    <property type="entry name" value="Leucine Dehydrogenase, chain A, domain 1"/>
    <property type="match status" value="1"/>
</dbReference>
<dbReference type="InterPro" id="IPR006096">
    <property type="entry name" value="Glu/Leu/Phe/Val/Trp_DH_C"/>
</dbReference>
<dbReference type="PROSITE" id="PS00074">
    <property type="entry name" value="GLFV_DEHYDROGENASE"/>
    <property type="match status" value="1"/>
</dbReference>
<evidence type="ECO:0000256" key="7">
    <source>
        <dbReference type="ARBA" id="ARBA00047867"/>
    </source>
</evidence>
<dbReference type="GO" id="GO:0005739">
    <property type="term" value="C:mitochondrion"/>
    <property type="evidence" value="ECO:0007669"/>
    <property type="project" value="UniProtKB-SubCell"/>
</dbReference>
<name>H2ZA41_CIOSA</name>
<evidence type="ECO:0000256" key="10">
    <source>
        <dbReference type="SAM" id="MobiDB-lite"/>
    </source>
</evidence>
<dbReference type="EC" id="1.4.1.3" evidence="3"/>
<protein>
    <recommendedName>
        <fullName evidence="6">Glutamate dehydrogenase 1, mitochondrial</fullName>
        <ecNumber evidence="3">1.4.1.3</ecNumber>
    </recommendedName>
</protein>
<proteinExistence type="inferred from homology"/>
<dbReference type="Pfam" id="PF02812">
    <property type="entry name" value="ELFV_dehydrog_N"/>
    <property type="match status" value="1"/>
</dbReference>
<feature type="region of interest" description="Disordered" evidence="10">
    <location>
        <begin position="1"/>
        <end position="24"/>
    </location>
</feature>
<dbReference type="HOGENOM" id="CLU_025763_1_0_1"/>
<dbReference type="SUPFAM" id="SSF53223">
    <property type="entry name" value="Aminoacid dehydrogenase-like, N-terminal domain"/>
    <property type="match status" value="1"/>
</dbReference>
<evidence type="ECO:0000256" key="5">
    <source>
        <dbReference type="ARBA" id="ARBA00023128"/>
    </source>
</evidence>
<dbReference type="GeneTree" id="ENSGT00390000000854"/>
<accession>H2ZA41</accession>
<evidence type="ECO:0000256" key="2">
    <source>
        <dbReference type="ARBA" id="ARBA00006382"/>
    </source>
</evidence>
<dbReference type="Pfam" id="PF00208">
    <property type="entry name" value="ELFV_dehydrog"/>
    <property type="match status" value="1"/>
</dbReference>
<keyword evidence="5" id="KW-0496">Mitochondrion</keyword>
<evidence type="ECO:0000313" key="12">
    <source>
        <dbReference type="Ensembl" id="ENSCSAVP00000014456.1"/>
    </source>
</evidence>
<comment type="catalytic activity">
    <reaction evidence="8">
        <text>L-glutamate + NADP(+) + H2O = 2-oxoglutarate + NH4(+) + NADPH + H(+)</text>
        <dbReference type="Rhea" id="RHEA:11612"/>
        <dbReference type="ChEBI" id="CHEBI:15377"/>
        <dbReference type="ChEBI" id="CHEBI:15378"/>
        <dbReference type="ChEBI" id="CHEBI:16810"/>
        <dbReference type="ChEBI" id="CHEBI:28938"/>
        <dbReference type="ChEBI" id="CHEBI:29985"/>
        <dbReference type="ChEBI" id="CHEBI:57783"/>
        <dbReference type="ChEBI" id="CHEBI:58349"/>
        <dbReference type="EC" id="1.4.1.3"/>
    </reaction>
</comment>
<comment type="similarity">
    <text evidence="2 9">Belongs to the Glu/Leu/Phe/Val dehydrogenases family.</text>
</comment>
<evidence type="ECO:0000256" key="1">
    <source>
        <dbReference type="ARBA" id="ARBA00004173"/>
    </source>
</evidence>
<evidence type="ECO:0000259" key="11">
    <source>
        <dbReference type="SMART" id="SM00839"/>
    </source>
</evidence>
<dbReference type="PRINTS" id="PR00082">
    <property type="entry name" value="GLFDHDRGNASE"/>
</dbReference>
<dbReference type="CDD" id="cd01076">
    <property type="entry name" value="NAD_bind_1_Glu_DH"/>
    <property type="match status" value="1"/>
</dbReference>
<reference evidence="12" key="2">
    <citation type="submission" date="2025-08" db="UniProtKB">
        <authorList>
            <consortium name="Ensembl"/>
        </authorList>
    </citation>
    <scope>IDENTIFICATION</scope>
</reference>
<dbReference type="InterPro" id="IPR046346">
    <property type="entry name" value="Aminoacid_DH-like_N_sf"/>
</dbReference>
<evidence type="ECO:0000313" key="13">
    <source>
        <dbReference type="Proteomes" id="UP000007875"/>
    </source>
</evidence>
<dbReference type="InterPro" id="IPR033922">
    <property type="entry name" value="NAD_bind_Glu_DH"/>
</dbReference>
<dbReference type="PANTHER" id="PTHR11606">
    <property type="entry name" value="GLUTAMATE DEHYDROGENASE"/>
    <property type="match status" value="1"/>
</dbReference>
<reference evidence="12" key="3">
    <citation type="submission" date="2025-09" db="UniProtKB">
        <authorList>
            <consortium name="Ensembl"/>
        </authorList>
    </citation>
    <scope>IDENTIFICATION</scope>
</reference>
<evidence type="ECO:0000256" key="4">
    <source>
        <dbReference type="ARBA" id="ARBA00023002"/>
    </source>
</evidence>
<evidence type="ECO:0000256" key="9">
    <source>
        <dbReference type="RuleBase" id="RU004417"/>
    </source>
</evidence>
<dbReference type="Gene3D" id="3.40.50.720">
    <property type="entry name" value="NAD(P)-binding Rossmann-like Domain"/>
    <property type="match status" value="1"/>
</dbReference>
<keyword evidence="4 9" id="KW-0560">Oxidoreductase</keyword>
<dbReference type="InterPro" id="IPR033524">
    <property type="entry name" value="Glu/Leu/Phe/Val_DH_AS"/>
</dbReference>
<comment type="catalytic activity">
    <reaction evidence="7">
        <text>L-glutamate + NAD(+) + H2O = 2-oxoglutarate + NH4(+) + NADH + H(+)</text>
        <dbReference type="Rhea" id="RHEA:15133"/>
        <dbReference type="ChEBI" id="CHEBI:15377"/>
        <dbReference type="ChEBI" id="CHEBI:15378"/>
        <dbReference type="ChEBI" id="CHEBI:16810"/>
        <dbReference type="ChEBI" id="CHEBI:28938"/>
        <dbReference type="ChEBI" id="CHEBI:29985"/>
        <dbReference type="ChEBI" id="CHEBI:57540"/>
        <dbReference type="ChEBI" id="CHEBI:57945"/>
        <dbReference type="EC" id="1.4.1.3"/>
    </reaction>
</comment>
<dbReference type="InterPro" id="IPR036291">
    <property type="entry name" value="NAD(P)-bd_dom_sf"/>
</dbReference>
<dbReference type="InterPro" id="IPR006097">
    <property type="entry name" value="Glu/Leu/Phe/Val/Trp_DH_dimer"/>
</dbReference>
<sequence length="314" mass="34444">RDNGEHEIITGYRAQHSQHRMPTKGGMRYAPDVNIDEVKALASLMTWKCAVVDVPFGGAKAGVKIDPKLYSERELEKITRRFAMELAKKGFLGPGIDVPAPDVNTGAREMSWMADTYAMTYGHGDINSHACVTGKPITQGGIHGRVSATGRVRFLNEYFVGMTPGFQDKTFIIQGFGNVGLHSMRYLHRHGARCIGVIEWDGCIFNKEGIDPIELEDYKVANGTIVGFPGASPYEGDQSMLEEDCDILLPCAREKVITAENAPRIKARIIAEGANGPTTPAADRILQANDKLVIPDLYLNAGGVTVSYFEWLKN</sequence>
<feature type="domain" description="Glutamate/phenylalanine/leucine/valine/L-tryptophan dehydrogenase C-terminal" evidence="11">
    <location>
        <begin position="142"/>
        <end position="314"/>
    </location>
</feature>
<dbReference type="SUPFAM" id="SSF51735">
    <property type="entry name" value="NAD(P)-binding Rossmann-fold domains"/>
    <property type="match status" value="1"/>
</dbReference>
<dbReference type="Ensembl" id="ENSCSAVT00000014621.1">
    <property type="protein sequence ID" value="ENSCSAVP00000014456.1"/>
    <property type="gene ID" value="ENSCSAVG00000008458.1"/>
</dbReference>
<dbReference type="GO" id="GO:0004352">
    <property type="term" value="F:glutamate dehydrogenase (NAD+) activity"/>
    <property type="evidence" value="ECO:0007669"/>
    <property type="project" value="TreeGrafter"/>
</dbReference>
<keyword evidence="13" id="KW-1185">Reference proteome</keyword>
<evidence type="ECO:0000256" key="6">
    <source>
        <dbReference type="ARBA" id="ARBA00040147"/>
    </source>
</evidence>
<evidence type="ECO:0000256" key="3">
    <source>
        <dbReference type="ARBA" id="ARBA00012889"/>
    </source>
</evidence>
<comment type="subcellular location">
    <subcellularLocation>
        <location evidence="1">Mitochondrion</location>
    </subcellularLocation>
</comment>
<dbReference type="SMART" id="SM00839">
    <property type="entry name" value="ELFV_dehydrog"/>
    <property type="match status" value="1"/>
</dbReference>
<dbReference type="AlphaFoldDB" id="H2ZA41"/>
<dbReference type="FunFam" id="3.40.50.720:FF:000100">
    <property type="entry name" value="Glutamate dehydrogenase 1, mitochondrial"/>
    <property type="match status" value="1"/>
</dbReference>
<dbReference type="GO" id="GO:0006538">
    <property type="term" value="P:L-glutamate catabolic process"/>
    <property type="evidence" value="ECO:0007669"/>
    <property type="project" value="TreeGrafter"/>
</dbReference>
<dbReference type="InterPro" id="IPR006095">
    <property type="entry name" value="Glu/Leu/Phe/Val/Trp_DH"/>
</dbReference>
<dbReference type="Proteomes" id="UP000007875">
    <property type="component" value="Unassembled WGS sequence"/>
</dbReference>
<evidence type="ECO:0000256" key="8">
    <source>
        <dbReference type="ARBA" id="ARBA00048577"/>
    </source>
</evidence>
<reference evidence="13" key="1">
    <citation type="submission" date="2003-08" db="EMBL/GenBank/DDBJ databases">
        <authorList>
            <person name="Birren B."/>
            <person name="Nusbaum C."/>
            <person name="Abebe A."/>
            <person name="Abouelleil A."/>
            <person name="Adekoya E."/>
            <person name="Ait-zahra M."/>
            <person name="Allen N."/>
            <person name="Allen T."/>
            <person name="An P."/>
            <person name="Anderson M."/>
            <person name="Anderson S."/>
            <person name="Arachchi H."/>
            <person name="Armbruster J."/>
            <person name="Bachantsang P."/>
            <person name="Baldwin J."/>
            <person name="Barry A."/>
            <person name="Bayul T."/>
            <person name="Blitshsteyn B."/>
            <person name="Bloom T."/>
            <person name="Blye J."/>
            <person name="Boguslavskiy L."/>
            <person name="Borowsky M."/>
            <person name="Boukhgalter B."/>
            <person name="Brunache A."/>
            <person name="Butler J."/>
            <person name="Calixte N."/>
            <person name="Calvo S."/>
            <person name="Camarata J."/>
            <person name="Campo K."/>
            <person name="Chang J."/>
            <person name="Cheshatsang Y."/>
            <person name="Citroen M."/>
            <person name="Collymore A."/>
            <person name="Considine T."/>
            <person name="Cook A."/>
            <person name="Cooke P."/>
            <person name="Corum B."/>
            <person name="Cuomo C."/>
            <person name="David R."/>
            <person name="Dawoe T."/>
            <person name="Degray S."/>
            <person name="Dodge S."/>
            <person name="Dooley K."/>
            <person name="Dorje P."/>
            <person name="Dorjee K."/>
            <person name="Dorris L."/>
            <person name="Duffey N."/>
            <person name="Dupes A."/>
            <person name="Elkins T."/>
            <person name="Engels R."/>
            <person name="Erickson J."/>
            <person name="Farina A."/>
            <person name="Faro S."/>
            <person name="Ferreira P."/>
            <person name="Fischer H."/>
            <person name="Fitzgerald M."/>
            <person name="Foley K."/>
            <person name="Gage D."/>
            <person name="Galagan J."/>
            <person name="Gearin G."/>
            <person name="Gnerre S."/>
            <person name="Gnirke A."/>
            <person name="Goyette A."/>
            <person name="Graham J."/>
            <person name="Grandbois E."/>
            <person name="Gyaltsen K."/>
            <person name="Hafez N."/>
            <person name="Hagopian D."/>
            <person name="Hagos B."/>
            <person name="Hall J."/>
            <person name="Hatcher B."/>
            <person name="Heller A."/>
            <person name="Higgins H."/>
            <person name="Honan T."/>
            <person name="Horn A."/>
            <person name="Houde N."/>
            <person name="Hughes L."/>
            <person name="Hulme W."/>
            <person name="Husby E."/>
            <person name="Iliev I."/>
            <person name="Jaffe D."/>
            <person name="Jones C."/>
            <person name="Kamal M."/>
            <person name="Kamat A."/>
            <person name="Kamvysselis M."/>
            <person name="Karlsson E."/>
            <person name="Kells C."/>
            <person name="Kieu A."/>
            <person name="Kisner P."/>
            <person name="Kodira C."/>
            <person name="Kulbokas E."/>
            <person name="Labutti K."/>
            <person name="Lama D."/>
            <person name="Landers T."/>
            <person name="Leger J."/>
            <person name="Levine S."/>
            <person name="Lewis D."/>
            <person name="Lewis T."/>
            <person name="Lindblad-toh K."/>
            <person name="Liu X."/>
            <person name="Lokyitsang T."/>
            <person name="Lokyitsang Y."/>
            <person name="Lucien O."/>
            <person name="Lui A."/>
            <person name="Ma L.J."/>
            <person name="Mabbitt R."/>
            <person name="Macdonald J."/>
            <person name="Maclean C."/>
            <person name="Major J."/>
            <person name="Manning J."/>
            <person name="Marabella R."/>
            <person name="Maru K."/>
            <person name="Matthews C."/>
            <person name="Mauceli E."/>
            <person name="Mccarthy M."/>
            <person name="Mcdonough S."/>
            <person name="Mcghee T."/>
            <person name="Meldrim J."/>
            <person name="Meneus L."/>
            <person name="Mesirov J."/>
            <person name="Mihalev A."/>
            <person name="Mihova T."/>
            <person name="Mikkelsen T."/>
            <person name="Mlenga V."/>
            <person name="Moru K."/>
            <person name="Mozes J."/>
            <person name="Mulrain L."/>
            <person name="Munson G."/>
            <person name="Naylor J."/>
            <person name="Newes C."/>
            <person name="Nguyen C."/>
            <person name="Nguyen N."/>
            <person name="Nguyen T."/>
            <person name="Nicol R."/>
            <person name="Nielsen C."/>
            <person name="Nizzari M."/>
            <person name="Norbu C."/>
            <person name="Norbu N."/>
            <person name="O'donnell P."/>
            <person name="Okoawo O."/>
            <person name="O'leary S."/>
            <person name="Omotosho B."/>
            <person name="O'neill K."/>
            <person name="Osman S."/>
            <person name="Parker S."/>
            <person name="Perrin D."/>
            <person name="Phunkhang P."/>
            <person name="Piqani B."/>
            <person name="Purcell S."/>
            <person name="Rachupka T."/>
            <person name="Ramasamy U."/>
            <person name="Rameau R."/>
            <person name="Ray V."/>
            <person name="Raymond C."/>
            <person name="Retta R."/>
            <person name="Richardson S."/>
            <person name="Rise C."/>
            <person name="Rodriguez J."/>
            <person name="Rogers J."/>
            <person name="Rogov P."/>
            <person name="Rutman M."/>
            <person name="Schupbach R."/>
            <person name="Seaman C."/>
            <person name="Settipalli S."/>
            <person name="Sharpe T."/>
            <person name="Sheridan J."/>
            <person name="Sherpa N."/>
            <person name="Shi J."/>
            <person name="Smirnov S."/>
            <person name="Smith C."/>
            <person name="Sougnez C."/>
            <person name="Spencer B."/>
            <person name="Stalker J."/>
            <person name="Stange-thomann N."/>
            <person name="Stavropoulos S."/>
            <person name="Stetson K."/>
            <person name="Stone C."/>
            <person name="Stone S."/>
            <person name="Stubbs M."/>
            <person name="Talamas J."/>
            <person name="Tchuinga P."/>
            <person name="Tenzing P."/>
            <person name="Tesfaye S."/>
            <person name="Theodore J."/>
            <person name="Thoulutsang Y."/>
            <person name="Topham K."/>
            <person name="Towey S."/>
            <person name="Tsamla T."/>
            <person name="Tsomo N."/>
            <person name="Vallee D."/>
            <person name="Vassiliev H."/>
            <person name="Venkataraman V."/>
            <person name="Vinson J."/>
            <person name="Vo A."/>
            <person name="Wade C."/>
            <person name="Wang S."/>
            <person name="Wangchuk T."/>
            <person name="Wangdi T."/>
            <person name="Whittaker C."/>
            <person name="Wilkinson J."/>
            <person name="Wu Y."/>
            <person name="Wyman D."/>
            <person name="Yadav S."/>
            <person name="Yang S."/>
            <person name="Yang X."/>
            <person name="Yeager S."/>
            <person name="Yee E."/>
            <person name="Young G."/>
            <person name="Zainoun J."/>
            <person name="Zembeck L."/>
            <person name="Zimmer A."/>
            <person name="Zody M."/>
            <person name="Lander E."/>
        </authorList>
    </citation>
    <scope>NUCLEOTIDE SEQUENCE [LARGE SCALE GENOMIC DNA]</scope>
</reference>